<feature type="compositionally biased region" description="Acidic residues" evidence="1">
    <location>
        <begin position="12"/>
        <end position="57"/>
    </location>
</feature>
<feature type="transmembrane region" description="Helical" evidence="2">
    <location>
        <begin position="354"/>
        <end position="375"/>
    </location>
</feature>
<feature type="transmembrane region" description="Helical" evidence="2">
    <location>
        <begin position="251"/>
        <end position="273"/>
    </location>
</feature>
<organism evidence="3 4">
    <name type="scientific">Desulfomarina profundi</name>
    <dbReference type="NCBI Taxonomy" id="2772557"/>
    <lineage>
        <taxon>Bacteria</taxon>
        <taxon>Pseudomonadati</taxon>
        <taxon>Thermodesulfobacteriota</taxon>
        <taxon>Desulfobulbia</taxon>
        <taxon>Desulfobulbales</taxon>
        <taxon>Desulfobulbaceae</taxon>
        <taxon>Desulfomarina</taxon>
    </lineage>
</organism>
<dbReference type="EMBL" id="AP024086">
    <property type="protein sequence ID" value="BCL63026.1"/>
    <property type="molecule type" value="Genomic_DNA"/>
</dbReference>
<evidence type="ECO:0000313" key="3">
    <source>
        <dbReference type="EMBL" id="BCL63026.1"/>
    </source>
</evidence>
<dbReference type="PANTHER" id="PTHR40076">
    <property type="entry name" value="MEMBRANE PROTEIN-RELATED"/>
    <property type="match status" value="1"/>
</dbReference>
<feature type="region of interest" description="Disordered" evidence="1">
    <location>
        <begin position="1"/>
        <end position="70"/>
    </location>
</feature>
<feature type="transmembrane region" description="Helical" evidence="2">
    <location>
        <begin position="421"/>
        <end position="440"/>
    </location>
</feature>
<sequence>MEELVEEPVVSDQEDILPEEGDVAGSEEEFDDEPLEIDEEEILSAVESEPESFDEESAPAGPADEPAGEPVDDFAVQLDETLPEIDDFDEPLISDDIQEIEGQPLLDEVDVIDDPDSIESQEDIGVEIEESEIIEVFDEEDETDTLLEDPLEEPPEIETEKCSVCGKEDSIGEPFIAKNGQLFCTDCLPEVMEDEEKVIPPGEDVTSTLRARGLQGNDPEVTEVKTFRSSFTVSGVIREAWRETKGAKASIWAGAAVFYLLLLILTAGSAFLAPYLTTNPAASGGLTNFGIQAFSGVLTSIVSALFTAGLFYMGVRKVAGDTLSWKMIFSGFPKFGKVIVASLLQTLLVSIGMLLFIIPGIYLMIGYGLAIPLILDRDMGPWQALEASRKAIHKVWWKVAGAVIVMGLIYMVSVIPLGLGMIWTLPMSFALAGVIYRHLFGSKTSGQSEKRS</sequence>
<dbReference type="InterPro" id="IPR010380">
    <property type="entry name" value="DUF975"/>
</dbReference>
<feature type="transmembrane region" description="Helical" evidence="2">
    <location>
        <begin position="327"/>
        <end position="348"/>
    </location>
</feature>
<evidence type="ECO:0000256" key="1">
    <source>
        <dbReference type="SAM" id="MobiDB-lite"/>
    </source>
</evidence>
<dbReference type="AlphaFoldDB" id="A0A8D5FX89"/>
<keyword evidence="2" id="KW-0472">Membrane</keyword>
<dbReference type="Proteomes" id="UP000826725">
    <property type="component" value="Chromosome"/>
</dbReference>
<protein>
    <recommendedName>
        <fullName evidence="5">DUF975 family protein</fullName>
    </recommendedName>
</protein>
<proteinExistence type="predicted"/>
<feature type="transmembrane region" description="Helical" evidence="2">
    <location>
        <begin position="293"/>
        <end position="315"/>
    </location>
</feature>
<accession>A0A8D5FX89</accession>
<evidence type="ECO:0008006" key="5">
    <source>
        <dbReference type="Google" id="ProtNLM"/>
    </source>
</evidence>
<name>A0A8D5FX89_9BACT</name>
<evidence type="ECO:0000313" key="4">
    <source>
        <dbReference type="Proteomes" id="UP000826725"/>
    </source>
</evidence>
<feature type="transmembrane region" description="Helical" evidence="2">
    <location>
        <begin position="395"/>
        <end position="415"/>
    </location>
</feature>
<dbReference type="KEGG" id="dbk:DGMP_37190"/>
<keyword evidence="2" id="KW-1133">Transmembrane helix</keyword>
<reference evidence="3" key="1">
    <citation type="submission" date="2020-09" db="EMBL/GenBank/DDBJ databases">
        <title>Desulfogranum mesoprofundum gen. nov., sp. nov., a novel mesophilic, sulfate-reducing chemolithoautotroph isolated from a deep-sea hydrothermal vent chimney in the Suiyo Seamount.</title>
        <authorList>
            <person name="Hashimoto Y."/>
            <person name="Nakagawa S."/>
        </authorList>
    </citation>
    <scope>NUCLEOTIDE SEQUENCE</scope>
    <source>
        <strain evidence="3">KT2</strain>
    </source>
</reference>
<keyword evidence="4" id="KW-1185">Reference proteome</keyword>
<evidence type="ECO:0000256" key="2">
    <source>
        <dbReference type="SAM" id="Phobius"/>
    </source>
</evidence>
<keyword evidence="2" id="KW-0812">Transmembrane</keyword>
<dbReference type="PANTHER" id="PTHR40076:SF1">
    <property type="entry name" value="MEMBRANE PROTEIN"/>
    <property type="match status" value="1"/>
</dbReference>
<gene>
    <name evidence="3" type="ORF">DGMP_37190</name>
</gene>